<geneLocation type="nucleomorph" evidence="1"/>
<reference evidence="1 2" key="1">
    <citation type="journal article" date="2006" name="Proc. Natl. Acad. Sci. U.S.A.">
        <title>Complete nucleotide sequence of the chlorarachniophyte nucleomorph: nature's smallest nucleus.</title>
        <authorList>
            <person name="Gilson P.R."/>
            <person name="Su V."/>
            <person name="Slamovits C.H."/>
            <person name="Reith M.E."/>
            <person name="Keeling P.J."/>
            <person name="McFadden G.I."/>
        </authorList>
    </citation>
    <scope>NUCLEOTIDE SEQUENCE [LARGE SCALE GENOMIC DNA]</scope>
    <source>
        <strain evidence="2">CCMP621</strain>
    </source>
</reference>
<keyword evidence="1" id="KW-0542">Nucleomorph</keyword>
<accession>Q3LVZ8</accession>
<dbReference type="AlphaFoldDB" id="Q3LVZ8"/>
<dbReference type="RefSeq" id="XP_001712980.1">
    <property type="nucleotide sequence ID" value="XM_001712928.1"/>
</dbReference>
<sequence length="106" mass="12766">MVKDNCSYCKNKIKHNNIMIFKNNYICLVFCRSKCRNNFLKNPKSLKCSFKMLAHTLNKVQAHTFFKKDIIKCFLNFKKLPSLKHFSLFYTKWISLTKLHSYNFNK</sequence>
<evidence type="ECO:0000313" key="2">
    <source>
        <dbReference type="Proteomes" id="UP000243425"/>
    </source>
</evidence>
<evidence type="ECO:0000313" key="1">
    <source>
        <dbReference type="EMBL" id="ABA27368.1"/>
    </source>
</evidence>
<name>Q3LVZ8_BIGNA</name>
<protein>
    <recommendedName>
        <fullName evidence="3">TRASH domain-containing protein</fullName>
    </recommendedName>
</protein>
<proteinExistence type="predicted"/>
<dbReference type="EMBL" id="DQ158858">
    <property type="protein sequence ID" value="ABA27368.1"/>
    <property type="molecule type" value="Genomic_DNA"/>
</dbReference>
<dbReference type="Proteomes" id="UP000243425">
    <property type="component" value="Nucleomorph 3"/>
</dbReference>
<dbReference type="GeneID" id="5788309"/>
<organism evidence="1 2">
    <name type="scientific">Bigelowiella natans</name>
    <name type="common">Pedinomonas minutissima</name>
    <name type="synonym">Chlorarachnion sp. (strain CCMP621)</name>
    <dbReference type="NCBI Taxonomy" id="227086"/>
    <lineage>
        <taxon>Eukaryota</taxon>
        <taxon>Sar</taxon>
        <taxon>Rhizaria</taxon>
        <taxon>Cercozoa</taxon>
        <taxon>Chlorarachniophyceae</taxon>
        <taxon>Bigelowiella</taxon>
    </lineage>
</organism>
<evidence type="ECO:0008006" key="3">
    <source>
        <dbReference type="Google" id="ProtNLM"/>
    </source>
</evidence>